<proteinExistence type="inferred from homology"/>
<keyword evidence="3" id="KW-0202">Cytokine</keyword>
<comment type="catalytic activity">
    <reaction evidence="7">
        <text>L-dopachrome = 5,6-dihydroxyindole-2-carboxylate</text>
        <dbReference type="Rhea" id="RHEA:13041"/>
        <dbReference type="ChEBI" id="CHEBI:16875"/>
        <dbReference type="ChEBI" id="CHEBI:57509"/>
        <dbReference type="EC" id="5.3.3.12"/>
    </reaction>
</comment>
<dbReference type="SUPFAM" id="SSF55331">
    <property type="entry name" value="Tautomerase/MIF"/>
    <property type="match status" value="1"/>
</dbReference>
<reference evidence="14" key="1">
    <citation type="journal article" date="2023" name="Mol. Phylogenet. Evol.">
        <title>Genome-scale phylogeny and comparative genomics of the fungal order Sordariales.</title>
        <authorList>
            <person name="Hensen N."/>
            <person name="Bonometti L."/>
            <person name="Westerberg I."/>
            <person name="Brannstrom I.O."/>
            <person name="Guillou S."/>
            <person name="Cros-Aarteil S."/>
            <person name="Calhoun S."/>
            <person name="Haridas S."/>
            <person name="Kuo A."/>
            <person name="Mondo S."/>
            <person name="Pangilinan J."/>
            <person name="Riley R."/>
            <person name="LaButti K."/>
            <person name="Andreopoulos B."/>
            <person name="Lipzen A."/>
            <person name="Chen C."/>
            <person name="Yan M."/>
            <person name="Daum C."/>
            <person name="Ng V."/>
            <person name="Clum A."/>
            <person name="Steindorff A."/>
            <person name="Ohm R.A."/>
            <person name="Martin F."/>
            <person name="Silar P."/>
            <person name="Natvig D.O."/>
            <person name="Lalanne C."/>
            <person name="Gautier V."/>
            <person name="Ament-Velasquez S.L."/>
            <person name="Kruys A."/>
            <person name="Hutchinson M.I."/>
            <person name="Powell A.J."/>
            <person name="Barry K."/>
            <person name="Miller A.N."/>
            <person name="Grigoriev I.V."/>
            <person name="Debuchy R."/>
            <person name="Gladieux P."/>
            <person name="Hiltunen Thoren M."/>
            <person name="Johannesson H."/>
        </authorList>
    </citation>
    <scope>NUCLEOTIDE SEQUENCE</scope>
    <source>
        <strain evidence="14">PSN324</strain>
    </source>
</reference>
<evidence type="ECO:0000256" key="12">
    <source>
        <dbReference type="ARBA" id="ARBA00042730"/>
    </source>
</evidence>
<evidence type="ECO:0000256" key="1">
    <source>
        <dbReference type="ARBA" id="ARBA00004613"/>
    </source>
</evidence>
<dbReference type="Gene3D" id="3.30.429.10">
    <property type="entry name" value="Macrophage Migration Inhibitory Factor"/>
    <property type="match status" value="1"/>
</dbReference>
<comment type="caution">
    <text evidence="14">The sequence shown here is derived from an EMBL/GenBank/DDBJ whole genome shotgun (WGS) entry which is preliminary data.</text>
</comment>
<dbReference type="GO" id="GO:0005576">
    <property type="term" value="C:extracellular region"/>
    <property type="evidence" value="ECO:0007669"/>
    <property type="project" value="UniProtKB-SubCell"/>
</dbReference>
<dbReference type="GO" id="GO:0050178">
    <property type="term" value="F:phenylpyruvate tautomerase activity"/>
    <property type="evidence" value="ECO:0007669"/>
    <property type="project" value="UniProtKB-EC"/>
</dbReference>
<dbReference type="EC" id="5.3.3.12" evidence="8"/>
<evidence type="ECO:0000256" key="8">
    <source>
        <dbReference type="ARBA" id="ARBA00038932"/>
    </source>
</evidence>
<keyword evidence="15" id="KW-1185">Reference proteome</keyword>
<comment type="similarity">
    <text evidence="2">Belongs to the MIF family.</text>
</comment>
<evidence type="ECO:0000313" key="15">
    <source>
        <dbReference type="Proteomes" id="UP001321749"/>
    </source>
</evidence>
<evidence type="ECO:0000256" key="6">
    <source>
        <dbReference type="ARBA" id="ARBA00036735"/>
    </source>
</evidence>
<protein>
    <recommendedName>
        <fullName evidence="12">L-dopachrome isomerase</fullName>
        <ecNumber evidence="9">5.3.2.1</ecNumber>
        <ecNumber evidence="8">5.3.3.12</ecNumber>
    </recommendedName>
    <alternativeName>
        <fullName evidence="10">L-dopachrome tautomerase</fullName>
    </alternativeName>
    <alternativeName>
        <fullName evidence="11">Phenylpyruvate tautomerase</fullName>
    </alternativeName>
</protein>
<dbReference type="Pfam" id="PF01187">
    <property type="entry name" value="MIF"/>
    <property type="match status" value="1"/>
</dbReference>
<dbReference type="PANTHER" id="PTHR11954">
    <property type="entry name" value="D-DOPACHROME DECARBOXYLASE"/>
    <property type="match status" value="1"/>
</dbReference>
<dbReference type="EC" id="5.3.2.1" evidence="9"/>
<evidence type="ECO:0000256" key="7">
    <source>
        <dbReference type="ARBA" id="ARBA00036823"/>
    </source>
</evidence>
<dbReference type="PANTHER" id="PTHR11954:SF6">
    <property type="entry name" value="MACROPHAGE MIGRATION INHIBITORY FACTOR"/>
    <property type="match status" value="1"/>
</dbReference>
<organism evidence="14 15">
    <name type="scientific">Cladorrhinum samala</name>
    <dbReference type="NCBI Taxonomy" id="585594"/>
    <lineage>
        <taxon>Eukaryota</taxon>
        <taxon>Fungi</taxon>
        <taxon>Dikarya</taxon>
        <taxon>Ascomycota</taxon>
        <taxon>Pezizomycotina</taxon>
        <taxon>Sordariomycetes</taxon>
        <taxon>Sordariomycetidae</taxon>
        <taxon>Sordariales</taxon>
        <taxon>Podosporaceae</taxon>
        <taxon>Cladorrhinum</taxon>
    </lineage>
</organism>
<evidence type="ECO:0000256" key="2">
    <source>
        <dbReference type="ARBA" id="ARBA00005851"/>
    </source>
</evidence>
<dbReference type="AlphaFoldDB" id="A0AAV9H9L4"/>
<comment type="catalytic activity">
    <reaction evidence="6">
        <text>3-phenylpyruvate = enol-phenylpyruvate</text>
        <dbReference type="Rhea" id="RHEA:17097"/>
        <dbReference type="ChEBI" id="CHEBI:16815"/>
        <dbReference type="ChEBI" id="CHEBI:18005"/>
        <dbReference type="EC" id="5.3.2.1"/>
    </reaction>
</comment>
<sequence length="352" mass="38501">MTRPHNPRVADQPTPATPTRMVATSQAKHSIAERKSHNEGSPTPHLVEGDRLMRNIDRPPPGDVVRRAHKTLSIPELTKRRSKIDFFDGAFSVNDSSSARERVHGDAIVMAEVKTNVIINDEFTFITTLSYHLSTRYQRPVTSIVVTLQHGACMFFGGSFDPAYVMSIFALPSQLLPTTNKRNTALIQKHMEETLGVPAARGVLRFVPATEEQLACNGMTLAGEIDELEKNMVYGDQITGGEEGSIQRQGSILRVMKAKKKLSVRTLANFRPVSVTGYPGPELTPPASADERLPPIPGSPREPVASEEATEAPEQPKTARRKKSFVATIFGRSGGKTSDHYRSSLPAIPADG</sequence>
<dbReference type="Proteomes" id="UP001321749">
    <property type="component" value="Unassembled WGS sequence"/>
</dbReference>
<name>A0AAV9H9L4_9PEZI</name>
<dbReference type="EMBL" id="MU865113">
    <property type="protein sequence ID" value="KAK4457472.1"/>
    <property type="molecule type" value="Genomic_DNA"/>
</dbReference>
<gene>
    <name evidence="14" type="ORF">QBC42DRAFT_38299</name>
</gene>
<evidence type="ECO:0000256" key="9">
    <source>
        <dbReference type="ARBA" id="ARBA00039086"/>
    </source>
</evidence>
<evidence type="ECO:0000256" key="13">
    <source>
        <dbReference type="SAM" id="MobiDB-lite"/>
    </source>
</evidence>
<reference evidence="14" key="2">
    <citation type="submission" date="2023-06" db="EMBL/GenBank/DDBJ databases">
        <authorList>
            <consortium name="Lawrence Berkeley National Laboratory"/>
            <person name="Mondo S.J."/>
            <person name="Hensen N."/>
            <person name="Bonometti L."/>
            <person name="Westerberg I."/>
            <person name="Brannstrom I.O."/>
            <person name="Guillou S."/>
            <person name="Cros-Aarteil S."/>
            <person name="Calhoun S."/>
            <person name="Haridas S."/>
            <person name="Kuo A."/>
            <person name="Pangilinan J."/>
            <person name="Riley R."/>
            <person name="Labutti K."/>
            <person name="Andreopoulos B."/>
            <person name="Lipzen A."/>
            <person name="Chen C."/>
            <person name="Yanf M."/>
            <person name="Daum C."/>
            <person name="Ng V."/>
            <person name="Clum A."/>
            <person name="Steindorff A."/>
            <person name="Ohm R."/>
            <person name="Martin F."/>
            <person name="Silar P."/>
            <person name="Natvig D."/>
            <person name="Lalanne C."/>
            <person name="Gautier V."/>
            <person name="Ament-Velasquez S.L."/>
            <person name="Kruys A."/>
            <person name="Hutchinson M.I."/>
            <person name="Powell A.J."/>
            <person name="Barry K."/>
            <person name="Miller A.N."/>
            <person name="Grigoriev I.V."/>
            <person name="Debuchy R."/>
            <person name="Gladieux P."/>
            <person name="Thoren M.H."/>
            <person name="Johannesson H."/>
        </authorList>
    </citation>
    <scope>NUCLEOTIDE SEQUENCE</scope>
    <source>
        <strain evidence="14">PSN324</strain>
    </source>
</reference>
<keyword evidence="5" id="KW-0413">Isomerase</keyword>
<feature type="region of interest" description="Disordered" evidence="13">
    <location>
        <begin position="1"/>
        <end position="60"/>
    </location>
</feature>
<evidence type="ECO:0000256" key="3">
    <source>
        <dbReference type="ARBA" id="ARBA00022514"/>
    </source>
</evidence>
<evidence type="ECO:0000256" key="10">
    <source>
        <dbReference type="ARBA" id="ARBA00041631"/>
    </source>
</evidence>
<dbReference type="InterPro" id="IPR001398">
    <property type="entry name" value="Macrophage_inhib_fac"/>
</dbReference>
<dbReference type="InterPro" id="IPR014347">
    <property type="entry name" value="Tautomerase/MIF_sf"/>
</dbReference>
<evidence type="ECO:0000256" key="4">
    <source>
        <dbReference type="ARBA" id="ARBA00022525"/>
    </source>
</evidence>
<feature type="region of interest" description="Disordered" evidence="13">
    <location>
        <begin position="273"/>
        <end position="352"/>
    </location>
</feature>
<accession>A0AAV9H9L4</accession>
<evidence type="ECO:0000313" key="14">
    <source>
        <dbReference type="EMBL" id="KAK4457472.1"/>
    </source>
</evidence>
<keyword evidence="4" id="KW-0964">Secreted</keyword>
<evidence type="ECO:0000256" key="5">
    <source>
        <dbReference type="ARBA" id="ARBA00023235"/>
    </source>
</evidence>
<evidence type="ECO:0000256" key="11">
    <source>
        <dbReference type="ARBA" id="ARBA00041912"/>
    </source>
</evidence>
<feature type="compositionally biased region" description="Basic and acidic residues" evidence="13">
    <location>
        <begin position="47"/>
        <end position="57"/>
    </location>
</feature>
<comment type="subcellular location">
    <subcellularLocation>
        <location evidence="1">Secreted</location>
    </subcellularLocation>
</comment>
<dbReference type="GO" id="GO:0004167">
    <property type="term" value="F:dopachrome isomerase activity"/>
    <property type="evidence" value="ECO:0007669"/>
    <property type="project" value="UniProtKB-EC"/>
</dbReference>